<dbReference type="Proteomes" id="UP001457282">
    <property type="component" value="Unassembled WGS sequence"/>
</dbReference>
<keyword evidence="3" id="KW-1185">Reference proteome</keyword>
<gene>
    <name evidence="2" type="ORF">M0R45_030833</name>
</gene>
<evidence type="ECO:0008006" key="4">
    <source>
        <dbReference type="Google" id="ProtNLM"/>
    </source>
</evidence>
<dbReference type="EMBL" id="JBEDUW010000006">
    <property type="protein sequence ID" value="KAK9922366.1"/>
    <property type="molecule type" value="Genomic_DNA"/>
</dbReference>
<dbReference type="AlphaFoldDB" id="A0AAW1WCI3"/>
<name>A0AAW1WCI3_RUBAR</name>
<sequence>MASSSSMVREIPYEDEDIIEVMSVVFDNNDLIWKQIRIIWAKKNIYSIRVGSEKLARRLIECGPWNVKGFCFTIRHWPLYHSVDDIEPTRATDWIQAHGIPREMLSVSNGRKLGSMLGSVIEVEDPAKVNPILIKLGVVYDQSLVADAVQKPAFTIHHHPIEFPYLPVRRMPELRQDGSTSTSDDFQKDSTHWTTNPHGLTNSREDGDRSLGQTDSSGDHRTLSDQSLGLCKQGKRLDLWHPDTNGTIFRNGSETVALNGIKLDLPPWADSQVIPPWAFNCCADFEKTNPHFPVPGFDNNSVLVQASTSFICIVNLEQHMQPNEGLTTKPTT</sequence>
<comment type="caution">
    <text evidence="2">The sequence shown here is derived from an EMBL/GenBank/DDBJ whole genome shotgun (WGS) entry which is preliminary data.</text>
</comment>
<feature type="region of interest" description="Disordered" evidence="1">
    <location>
        <begin position="175"/>
        <end position="225"/>
    </location>
</feature>
<reference evidence="2 3" key="1">
    <citation type="journal article" date="2023" name="G3 (Bethesda)">
        <title>A chromosome-length genome assembly and annotation of blackberry (Rubus argutus, cv. 'Hillquist').</title>
        <authorList>
            <person name="Bruna T."/>
            <person name="Aryal R."/>
            <person name="Dudchenko O."/>
            <person name="Sargent D.J."/>
            <person name="Mead D."/>
            <person name="Buti M."/>
            <person name="Cavallini A."/>
            <person name="Hytonen T."/>
            <person name="Andres J."/>
            <person name="Pham M."/>
            <person name="Weisz D."/>
            <person name="Mascagni F."/>
            <person name="Usai G."/>
            <person name="Natali L."/>
            <person name="Bassil N."/>
            <person name="Fernandez G.E."/>
            <person name="Lomsadze A."/>
            <person name="Armour M."/>
            <person name="Olukolu B."/>
            <person name="Poorten T."/>
            <person name="Britton C."/>
            <person name="Davik J."/>
            <person name="Ashrafi H."/>
            <person name="Aiden E.L."/>
            <person name="Borodovsky M."/>
            <person name="Worthington M."/>
        </authorList>
    </citation>
    <scope>NUCLEOTIDE SEQUENCE [LARGE SCALE GENOMIC DNA]</scope>
    <source>
        <strain evidence="2">PI 553951</strain>
    </source>
</reference>
<organism evidence="2 3">
    <name type="scientific">Rubus argutus</name>
    <name type="common">Southern blackberry</name>
    <dbReference type="NCBI Taxonomy" id="59490"/>
    <lineage>
        <taxon>Eukaryota</taxon>
        <taxon>Viridiplantae</taxon>
        <taxon>Streptophyta</taxon>
        <taxon>Embryophyta</taxon>
        <taxon>Tracheophyta</taxon>
        <taxon>Spermatophyta</taxon>
        <taxon>Magnoliopsida</taxon>
        <taxon>eudicotyledons</taxon>
        <taxon>Gunneridae</taxon>
        <taxon>Pentapetalae</taxon>
        <taxon>rosids</taxon>
        <taxon>fabids</taxon>
        <taxon>Rosales</taxon>
        <taxon>Rosaceae</taxon>
        <taxon>Rosoideae</taxon>
        <taxon>Rosoideae incertae sedis</taxon>
        <taxon>Rubus</taxon>
    </lineage>
</organism>
<evidence type="ECO:0000256" key="1">
    <source>
        <dbReference type="SAM" id="MobiDB-lite"/>
    </source>
</evidence>
<accession>A0AAW1WCI3</accession>
<evidence type="ECO:0000313" key="3">
    <source>
        <dbReference type="Proteomes" id="UP001457282"/>
    </source>
</evidence>
<proteinExistence type="predicted"/>
<evidence type="ECO:0000313" key="2">
    <source>
        <dbReference type="EMBL" id="KAK9922366.1"/>
    </source>
</evidence>
<feature type="compositionally biased region" description="Polar residues" evidence="1">
    <location>
        <begin position="192"/>
        <end position="202"/>
    </location>
</feature>
<protein>
    <recommendedName>
        <fullName evidence="4">DUF4283 domain-containing protein</fullName>
    </recommendedName>
</protein>